<comment type="caution">
    <text evidence="6">Lacks conserved residue(s) required for the propagation of feature annotation.</text>
</comment>
<evidence type="ECO:0000313" key="10">
    <source>
        <dbReference type="EMBL" id="CAD7273167.1"/>
    </source>
</evidence>
<evidence type="ECO:0000313" key="11">
    <source>
        <dbReference type="Proteomes" id="UP000678499"/>
    </source>
</evidence>
<feature type="compositionally biased region" description="Basic and acidic residues" evidence="7">
    <location>
        <begin position="343"/>
        <end position="353"/>
    </location>
</feature>
<keyword evidence="4" id="KW-0221">Differentiation</keyword>
<dbReference type="InterPro" id="IPR015526">
    <property type="entry name" value="Frizzled/SFRP"/>
</dbReference>
<dbReference type="SUPFAM" id="SSF50242">
    <property type="entry name" value="TIMP-like"/>
    <property type="match status" value="1"/>
</dbReference>
<keyword evidence="5 6" id="KW-1015">Disulfide bond</keyword>
<dbReference type="Proteomes" id="UP000678499">
    <property type="component" value="Unassembled WGS sequence"/>
</dbReference>
<sequence>MVSVVILDAGSSAKSTRDGQDDAGNSGFLSSDLFDSDVGESADDWIPNSYPLSENRLIVSSSGRVDPLSPINHIDTCFLCSLFTPVCLDQGLDRPIYPCRSLCEAVQAGCEGRMRTYGFSWPEMLNCSKYPVDNDMCIPPLTPTVKEPRQGICTTCNQVETVENIVDNFCRADFAVKTKIRKLRKGNLICKKTKIFKPSRLTRRDLDAMRRPRFALVQGPHEPTLVGDHLECCGHLRLQDKNRRYLIMGIKRDDKLIPTFIMPWKKKSKAFRGAVKMFKTLKCDDPKLVSYSMMSRQGNAAAAAAAASKKRSQDSRSRQNNRGGRSTLASQRKAGTGSPVQEAIKDNTDVRNL</sequence>
<dbReference type="Gene3D" id="1.10.2000.10">
    <property type="entry name" value="Frizzled cysteine-rich domain"/>
    <property type="match status" value="1"/>
</dbReference>
<dbReference type="EMBL" id="CAJPEX010000102">
    <property type="protein sequence ID" value="CAG0913319.1"/>
    <property type="molecule type" value="Genomic_DNA"/>
</dbReference>
<dbReference type="Pfam" id="PF01392">
    <property type="entry name" value="Fz"/>
    <property type="match status" value="1"/>
</dbReference>
<comment type="similarity">
    <text evidence="1">Belongs to the secreted frizzled-related protein (sFRP) family.</text>
</comment>
<protein>
    <recommendedName>
        <fullName evidence="12">Secreted frizzled-related protein 1</fullName>
    </recommendedName>
</protein>
<dbReference type="InterPro" id="IPR001134">
    <property type="entry name" value="Netrin_domain"/>
</dbReference>
<reference evidence="10" key="1">
    <citation type="submission" date="2020-11" db="EMBL/GenBank/DDBJ databases">
        <authorList>
            <person name="Tran Van P."/>
        </authorList>
    </citation>
    <scope>NUCLEOTIDE SEQUENCE</scope>
</reference>
<evidence type="ECO:0000256" key="4">
    <source>
        <dbReference type="ARBA" id="ARBA00022782"/>
    </source>
</evidence>
<evidence type="ECO:0008006" key="12">
    <source>
        <dbReference type="Google" id="ProtNLM"/>
    </source>
</evidence>
<dbReference type="SMART" id="SM00063">
    <property type="entry name" value="FRI"/>
    <property type="match status" value="1"/>
</dbReference>
<dbReference type="GO" id="GO:0005615">
    <property type="term" value="C:extracellular space"/>
    <property type="evidence" value="ECO:0007669"/>
    <property type="project" value="TreeGrafter"/>
</dbReference>
<evidence type="ECO:0000256" key="1">
    <source>
        <dbReference type="ARBA" id="ARBA00010054"/>
    </source>
</evidence>
<dbReference type="GO" id="GO:0060070">
    <property type="term" value="P:canonical Wnt signaling pathway"/>
    <property type="evidence" value="ECO:0007669"/>
    <property type="project" value="TreeGrafter"/>
</dbReference>
<dbReference type="PROSITE" id="PS50038">
    <property type="entry name" value="FZ"/>
    <property type="match status" value="1"/>
</dbReference>
<proteinExistence type="inferred from homology"/>
<dbReference type="AlphaFoldDB" id="A0A7R9BFT2"/>
<gene>
    <name evidence="10" type="ORF">NMOB1V02_LOCUS1066</name>
</gene>
<dbReference type="PANTHER" id="PTHR11309">
    <property type="entry name" value="FRIZZLED"/>
    <property type="match status" value="1"/>
</dbReference>
<dbReference type="InterPro" id="IPR008993">
    <property type="entry name" value="TIMP-like_OB-fold"/>
</dbReference>
<feature type="region of interest" description="Disordered" evidence="7">
    <location>
        <begin position="302"/>
        <end position="353"/>
    </location>
</feature>
<keyword evidence="3" id="KW-0879">Wnt signaling pathway</keyword>
<feature type="disulfide bond" evidence="6">
    <location>
        <begin position="103"/>
        <end position="127"/>
    </location>
</feature>
<dbReference type="EMBL" id="OA882139">
    <property type="protein sequence ID" value="CAD7273167.1"/>
    <property type="molecule type" value="Genomic_DNA"/>
</dbReference>
<dbReference type="PROSITE" id="PS50189">
    <property type="entry name" value="NTR"/>
    <property type="match status" value="1"/>
</dbReference>
<feature type="domain" description="FZ" evidence="8">
    <location>
        <begin position="78"/>
        <end position="140"/>
    </location>
</feature>
<organism evidence="10">
    <name type="scientific">Notodromas monacha</name>
    <dbReference type="NCBI Taxonomy" id="399045"/>
    <lineage>
        <taxon>Eukaryota</taxon>
        <taxon>Metazoa</taxon>
        <taxon>Ecdysozoa</taxon>
        <taxon>Arthropoda</taxon>
        <taxon>Crustacea</taxon>
        <taxon>Oligostraca</taxon>
        <taxon>Ostracoda</taxon>
        <taxon>Podocopa</taxon>
        <taxon>Podocopida</taxon>
        <taxon>Cypridocopina</taxon>
        <taxon>Cypridoidea</taxon>
        <taxon>Cyprididae</taxon>
        <taxon>Notodromas</taxon>
    </lineage>
</organism>
<evidence type="ECO:0000259" key="8">
    <source>
        <dbReference type="PROSITE" id="PS50038"/>
    </source>
</evidence>
<evidence type="ECO:0000256" key="6">
    <source>
        <dbReference type="PROSITE-ProRule" id="PRU00090"/>
    </source>
</evidence>
<evidence type="ECO:0000256" key="5">
    <source>
        <dbReference type="ARBA" id="ARBA00023157"/>
    </source>
</evidence>
<accession>A0A7R9BFT2</accession>
<dbReference type="GO" id="GO:0030154">
    <property type="term" value="P:cell differentiation"/>
    <property type="evidence" value="ECO:0007669"/>
    <property type="project" value="UniProtKB-KW"/>
</dbReference>
<dbReference type="OrthoDB" id="10053709at2759"/>
<evidence type="ECO:0000259" key="9">
    <source>
        <dbReference type="PROSITE" id="PS50189"/>
    </source>
</evidence>
<keyword evidence="2" id="KW-0217">Developmental protein</keyword>
<evidence type="ECO:0000256" key="3">
    <source>
        <dbReference type="ARBA" id="ARBA00022687"/>
    </source>
</evidence>
<dbReference type="Gene3D" id="2.40.50.120">
    <property type="match status" value="1"/>
</dbReference>
<feature type="domain" description="NTR" evidence="9">
    <location>
        <begin position="153"/>
        <end position="283"/>
    </location>
</feature>
<keyword evidence="11" id="KW-1185">Reference proteome</keyword>
<dbReference type="GO" id="GO:0017147">
    <property type="term" value="F:Wnt-protein binding"/>
    <property type="evidence" value="ECO:0007669"/>
    <property type="project" value="TreeGrafter"/>
</dbReference>
<evidence type="ECO:0000256" key="2">
    <source>
        <dbReference type="ARBA" id="ARBA00022473"/>
    </source>
</evidence>
<dbReference type="GO" id="GO:0035567">
    <property type="term" value="P:non-canonical Wnt signaling pathway"/>
    <property type="evidence" value="ECO:0007669"/>
    <property type="project" value="TreeGrafter"/>
</dbReference>
<dbReference type="InterPro" id="IPR020067">
    <property type="entry name" value="Frizzled_dom"/>
</dbReference>
<dbReference type="SUPFAM" id="SSF63501">
    <property type="entry name" value="Frizzled cysteine-rich domain"/>
    <property type="match status" value="1"/>
</dbReference>
<evidence type="ECO:0000256" key="7">
    <source>
        <dbReference type="SAM" id="MobiDB-lite"/>
    </source>
</evidence>
<name>A0A7R9BFT2_9CRUS</name>
<dbReference type="PANTHER" id="PTHR11309:SF148">
    <property type="entry name" value="SECRETED FRIZZLED-RELATED PROTEIN 1"/>
    <property type="match status" value="1"/>
</dbReference>
<dbReference type="InterPro" id="IPR036790">
    <property type="entry name" value="Frizzled_dom_sf"/>
</dbReference>